<feature type="region of interest" description="Disordered" evidence="1">
    <location>
        <begin position="318"/>
        <end position="342"/>
    </location>
</feature>
<feature type="region of interest" description="Disordered" evidence="1">
    <location>
        <begin position="447"/>
        <end position="480"/>
    </location>
</feature>
<feature type="region of interest" description="Disordered" evidence="1">
    <location>
        <begin position="574"/>
        <end position="668"/>
    </location>
</feature>
<dbReference type="OrthoDB" id="128563at2759"/>
<feature type="region of interest" description="Disordered" evidence="1">
    <location>
        <begin position="206"/>
        <end position="237"/>
    </location>
</feature>
<evidence type="ECO:0000313" key="2">
    <source>
        <dbReference type="EMBL" id="GMF51767.1"/>
    </source>
</evidence>
<keyword evidence="3" id="KW-1185">Reference proteome</keyword>
<feature type="compositionally biased region" description="Polar residues" evidence="1">
    <location>
        <begin position="603"/>
        <end position="612"/>
    </location>
</feature>
<feature type="region of interest" description="Disordered" evidence="1">
    <location>
        <begin position="690"/>
        <end position="792"/>
    </location>
</feature>
<protein>
    <submittedName>
        <fullName evidence="2">Unnamed protein product</fullName>
    </submittedName>
</protein>
<feature type="compositionally biased region" description="Basic and acidic residues" evidence="1">
    <location>
        <begin position="724"/>
        <end position="739"/>
    </location>
</feature>
<feature type="compositionally biased region" description="Low complexity" evidence="1">
    <location>
        <begin position="574"/>
        <end position="602"/>
    </location>
</feature>
<feature type="compositionally biased region" description="Polar residues" evidence="1">
    <location>
        <begin position="766"/>
        <end position="792"/>
    </location>
</feature>
<evidence type="ECO:0000256" key="1">
    <source>
        <dbReference type="SAM" id="MobiDB-lite"/>
    </source>
</evidence>
<sequence length="895" mass="91595">MTLERNRLLDLSKQPTAFITSLLNSVAVLEAQAAVARSQSDAKVAAAFRHADDFKRQVQDRDQEITALRSSIADRDCAYAELQGLATKHFAQLQESARPLVDAGSQPFRHAEAVIAHQRAVILRLKRVIARQGSIPMHEPLMAAAAASGPDAPGLSPSDIQGNARLCCVLAERFPEAMEIPSGETRVLELRIGSRQDGSRIVLLRSSSPCRDSERTGPPSSVGLPTSEVDLASGSPRPRRALVQLRRARMNTLTPAEKLRRVTHPVSATAAGSRRNSASKVARLASVAGDEASFDFDLGDPAVDVELDSSAETGMVTTSPACVVSTPEPPRSAAATSGPVSVTSNATVTTVVSAAQTVDSAGVSCSTPLDSSAGAVTSSSAATASSSPVPVSVSSCSVASANLSLLKSLPAGTSAEGSSTSRSVTSVTELVSSAGLDASISVSHPVTSSASGVVTPASSSAGPVATSAPATSSAITPEPTSNSLAITSSIASSAATSITLSISAVTTTSATSSSVVASSVAGSPGTSTSMPSAVGAVPASATSSVCSRVLGFSRRAPVRRTTGVASTIVIALPGVSSTSPRPTVPTSGPFSSDSTSRGVGSSAQPLGQTSGYTDAESDCVAASSAELDLSHGQTGDQATAVPHPKARTPVSATATPALDGDALADDSDDISRRDLDSLIQAGRVATHGKAQPYLILGRTPPSSPPSAQRSGCVPEKRRRRRSTGKLDKSTDSANGEDHPRKSKRIASWDPVGDSRPSKKSRRASFPPSSSLLSDHSADTSLAVPSSLPSTTASVGVTPYPGAHSTPALPVVLRVAYTTLQTRASPEASWDLRITAQNARLQDLTFLLFGSDRCSKALLEGQTGQVVRVGGDRARIPPTPSSLARLKAFANVYDSD</sequence>
<proteinExistence type="predicted"/>
<feature type="compositionally biased region" description="Low complexity" evidence="1">
    <location>
        <begin position="455"/>
        <end position="480"/>
    </location>
</feature>
<name>A0A9W6Y3W5_9STRA</name>
<reference evidence="2" key="1">
    <citation type="submission" date="2023-04" db="EMBL/GenBank/DDBJ databases">
        <title>Phytophthora fragariaefolia NBRC 109709.</title>
        <authorList>
            <person name="Ichikawa N."/>
            <person name="Sato H."/>
            <person name="Tonouchi N."/>
        </authorList>
    </citation>
    <scope>NUCLEOTIDE SEQUENCE</scope>
    <source>
        <strain evidence="2">NBRC 109709</strain>
    </source>
</reference>
<organism evidence="2 3">
    <name type="scientific">Phytophthora fragariaefolia</name>
    <dbReference type="NCBI Taxonomy" id="1490495"/>
    <lineage>
        <taxon>Eukaryota</taxon>
        <taxon>Sar</taxon>
        <taxon>Stramenopiles</taxon>
        <taxon>Oomycota</taxon>
        <taxon>Peronosporomycetes</taxon>
        <taxon>Peronosporales</taxon>
        <taxon>Peronosporaceae</taxon>
        <taxon>Phytophthora</taxon>
    </lineage>
</organism>
<evidence type="ECO:0000313" key="3">
    <source>
        <dbReference type="Proteomes" id="UP001165121"/>
    </source>
</evidence>
<dbReference type="EMBL" id="BSXT01002947">
    <property type="protein sequence ID" value="GMF51767.1"/>
    <property type="molecule type" value="Genomic_DNA"/>
</dbReference>
<gene>
    <name evidence="2" type="ORF">Pfra01_002103800</name>
</gene>
<dbReference type="AlphaFoldDB" id="A0A9W6Y3W5"/>
<dbReference type="Proteomes" id="UP001165121">
    <property type="component" value="Unassembled WGS sequence"/>
</dbReference>
<comment type="caution">
    <text evidence="2">The sequence shown here is derived from an EMBL/GenBank/DDBJ whole genome shotgun (WGS) entry which is preliminary data.</text>
</comment>
<accession>A0A9W6Y3W5</accession>